<keyword evidence="5" id="KW-0808">Transferase</keyword>
<evidence type="ECO:0000256" key="10">
    <source>
        <dbReference type="ARBA" id="ARBA00023136"/>
    </source>
</evidence>
<dbReference type="GO" id="GO:0005886">
    <property type="term" value="C:plasma membrane"/>
    <property type="evidence" value="ECO:0007669"/>
    <property type="project" value="TreeGrafter"/>
</dbReference>
<dbReference type="Proteomes" id="UP000249739">
    <property type="component" value="Unassembled WGS sequence"/>
</dbReference>
<keyword evidence="4" id="KW-0597">Phosphoprotein</keyword>
<dbReference type="InterPro" id="IPR003661">
    <property type="entry name" value="HisK_dim/P_dom"/>
</dbReference>
<dbReference type="InterPro" id="IPR036890">
    <property type="entry name" value="HATPase_C_sf"/>
</dbReference>
<evidence type="ECO:0000256" key="9">
    <source>
        <dbReference type="ARBA" id="ARBA00023012"/>
    </source>
</evidence>
<dbReference type="Gene3D" id="1.10.287.130">
    <property type="match status" value="1"/>
</dbReference>
<dbReference type="SMART" id="SM00388">
    <property type="entry name" value="HisKA"/>
    <property type="match status" value="1"/>
</dbReference>
<evidence type="ECO:0000259" key="13">
    <source>
        <dbReference type="PROSITE" id="PS50885"/>
    </source>
</evidence>
<evidence type="ECO:0000256" key="2">
    <source>
        <dbReference type="ARBA" id="ARBA00004370"/>
    </source>
</evidence>
<proteinExistence type="predicted"/>
<dbReference type="Pfam" id="PF02518">
    <property type="entry name" value="HATPase_c"/>
    <property type="match status" value="1"/>
</dbReference>
<dbReference type="InterPro" id="IPR005467">
    <property type="entry name" value="His_kinase_dom"/>
</dbReference>
<feature type="transmembrane region" description="Helical" evidence="11">
    <location>
        <begin position="136"/>
        <end position="160"/>
    </location>
</feature>
<dbReference type="PANTHER" id="PTHR45436:SF8">
    <property type="entry name" value="HISTIDINE KINASE"/>
    <property type="match status" value="1"/>
</dbReference>
<dbReference type="SUPFAM" id="SSF47384">
    <property type="entry name" value="Homodimeric domain of signal transducing histidine kinase"/>
    <property type="match status" value="1"/>
</dbReference>
<dbReference type="EMBL" id="QFOT01000031">
    <property type="protein sequence ID" value="PZP56289.1"/>
    <property type="molecule type" value="Genomic_DNA"/>
</dbReference>
<dbReference type="CDD" id="cd00075">
    <property type="entry name" value="HATPase"/>
    <property type="match status" value="1"/>
</dbReference>
<feature type="domain" description="HAMP" evidence="13">
    <location>
        <begin position="157"/>
        <end position="211"/>
    </location>
</feature>
<dbReference type="EC" id="2.7.13.3" evidence="3"/>
<dbReference type="InterPro" id="IPR003660">
    <property type="entry name" value="HAMP_dom"/>
</dbReference>
<dbReference type="CDD" id="cd00082">
    <property type="entry name" value="HisKA"/>
    <property type="match status" value="1"/>
</dbReference>
<evidence type="ECO:0000256" key="3">
    <source>
        <dbReference type="ARBA" id="ARBA00012438"/>
    </source>
</evidence>
<keyword evidence="10 11" id="KW-0472">Membrane</keyword>
<dbReference type="PANTHER" id="PTHR45436">
    <property type="entry name" value="SENSOR HISTIDINE KINASE YKOH"/>
    <property type="match status" value="1"/>
</dbReference>
<evidence type="ECO:0000256" key="6">
    <source>
        <dbReference type="ARBA" id="ARBA00022692"/>
    </source>
</evidence>
<organism evidence="14 15">
    <name type="scientific">Micavibrio aeruginosavorus</name>
    <dbReference type="NCBI Taxonomy" id="349221"/>
    <lineage>
        <taxon>Bacteria</taxon>
        <taxon>Pseudomonadati</taxon>
        <taxon>Bdellovibrionota</taxon>
        <taxon>Bdellovibrionia</taxon>
        <taxon>Bdellovibrionales</taxon>
        <taxon>Pseudobdellovibrionaceae</taxon>
        <taxon>Micavibrio</taxon>
    </lineage>
</organism>
<evidence type="ECO:0000256" key="11">
    <source>
        <dbReference type="SAM" id="Phobius"/>
    </source>
</evidence>
<keyword evidence="9" id="KW-0902">Two-component regulatory system</keyword>
<keyword evidence="7 14" id="KW-0418">Kinase</keyword>
<evidence type="ECO:0000256" key="1">
    <source>
        <dbReference type="ARBA" id="ARBA00000085"/>
    </source>
</evidence>
<dbReference type="FunFam" id="3.30.565.10:FF:000006">
    <property type="entry name" value="Sensor histidine kinase WalK"/>
    <property type="match status" value="1"/>
</dbReference>
<dbReference type="SUPFAM" id="SSF55874">
    <property type="entry name" value="ATPase domain of HSP90 chaperone/DNA topoisomerase II/histidine kinase"/>
    <property type="match status" value="1"/>
</dbReference>
<dbReference type="InterPro" id="IPR050428">
    <property type="entry name" value="TCS_sensor_his_kinase"/>
</dbReference>
<reference evidence="14 15" key="1">
    <citation type="submission" date="2017-08" db="EMBL/GenBank/DDBJ databases">
        <title>Infants hospitalized years apart are colonized by the same room-sourced microbial strains.</title>
        <authorList>
            <person name="Brooks B."/>
            <person name="Olm M.R."/>
            <person name="Firek B.A."/>
            <person name="Baker R."/>
            <person name="Thomas B.C."/>
            <person name="Morowitz M.J."/>
            <person name="Banfield J.F."/>
        </authorList>
    </citation>
    <scope>NUCLEOTIDE SEQUENCE [LARGE SCALE GENOMIC DNA]</scope>
    <source>
        <strain evidence="14">S2_006_000_R2_64</strain>
    </source>
</reference>
<comment type="subcellular location">
    <subcellularLocation>
        <location evidence="2">Membrane</location>
    </subcellularLocation>
</comment>
<sequence>MALLFAVLLGLSACVLGYLNYYFNRDHYIQGPVTIADTEIKYLIMSDISGNLIRDLEKLSRENSRIYFLRGADSQYLAGNIFSLPQKISVLTEGVILFDVEKRNIAAKVHIFDDGRTLIAGVDITREASAYKKLQWLSLITIALMSVVVIISFLISTFVVNRTNSIAATAKSIMETGDLSQRISIDARWDDIGNMAYVLNSLLGRIEDLMTGIRHVSDNIAHDLRTPLTRLLNQLEIMRQKLPEQEGQYLLNICDAAIEETHRLLRTFNALLRITSIETRQQRFSFQDLNLDTIILDVVELYEPLADEKSISLNYYGENIVLAGDRDLLFQAFANILSNAIEYTQSGGKINLRLKAQEGSAHFLISDNGPGIKESDRDKVFDRFYRSDSSRGGKGNGLGLSLVRAIVNLHEGKIILGDANPGLTFEIIF</sequence>
<keyword evidence="6 11" id="KW-0812">Transmembrane</keyword>
<dbReference type="SMART" id="SM00387">
    <property type="entry name" value="HATPase_c"/>
    <property type="match status" value="1"/>
</dbReference>
<dbReference type="GO" id="GO:0000155">
    <property type="term" value="F:phosphorelay sensor kinase activity"/>
    <property type="evidence" value="ECO:0007669"/>
    <property type="project" value="InterPro"/>
</dbReference>
<evidence type="ECO:0000259" key="12">
    <source>
        <dbReference type="PROSITE" id="PS50109"/>
    </source>
</evidence>
<keyword evidence="8 11" id="KW-1133">Transmembrane helix</keyword>
<accession>A0A2W5HRJ3</accession>
<comment type="catalytic activity">
    <reaction evidence="1">
        <text>ATP + protein L-histidine = ADP + protein N-phospho-L-histidine.</text>
        <dbReference type="EC" id="2.7.13.3"/>
    </reaction>
</comment>
<feature type="domain" description="Histidine kinase" evidence="12">
    <location>
        <begin position="219"/>
        <end position="429"/>
    </location>
</feature>
<dbReference type="InterPro" id="IPR003594">
    <property type="entry name" value="HATPase_dom"/>
</dbReference>
<gene>
    <name evidence="14" type="ORF">DI586_04245</name>
</gene>
<dbReference type="InterPro" id="IPR004358">
    <property type="entry name" value="Sig_transdc_His_kin-like_C"/>
</dbReference>
<dbReference type="PROSITE" id="PS50109">
    <property type="entry name" value="HIS_KIN"/>
    <property type="match status" value="1"/>
</dbReference>
<evidence type="ECO:0000313" key="15">
    <source>
        <dbReference type="Proteomes" id="UP000249739"/>
    </source>
</evidence>
<dbReference type="Gene3D" id="6.10.340.10">
    <property type="match status" value="1"/>
</dbReference>
<dbReference type="Gene3D" id="3.30.565.10">
    <property type="entry name" value="Histidine kinase-like ATPase, C-terminal domain"/>
    <property type="match status" value="1"/>
</dbReference>
<evidence type="ECO:0000256" key="4">
    <source>
        <dbReference type="ARBA" id="ARBA00022553"/>
    </source>
</evidence>
<dbReference type="PROSITE" id="PS50885">
    <property type="entry name" value="HAMP"/>
    <property type="match status" value="1"/>
</dbReference>
<evidence type="ECO:0000256" key="8">
    <source>
        <dbReference type="ARBA" id="ARBA00022989"/>
    </source>
</evidence>
<dbReference type="PRINTS" id="PR00344">
    <property type="entry name" value="BCTRLSENSOR"/>
</dbReference>
<dbReference type="AlphaFoldDB" id="A0A2W5HRJ3"/>
<evidence type="ECO:0000256" key="7">
    <source>
        <dbReference type="ARBA" id="ARBA00022777"/>
    </source>
</evidence>
<dbReference type="InterPro" id="IPR036097">
    <property type="entry name" value="HisK_dim/P_sf"/>
</dbReference>
<name>A0A2W5HRJ3_9BACT</name>
<evidence type="ECO:0000256" key="5">
    <source>
        <dbReference type="ARBA" id="ARBA00022679"/>
    </source>
</evidence>
<evidence type="ECO:0000313" key="14">
    <source>
        <dbReference type="EMBL" id="PZP56289.1"/>
    </source>
</evidence>
<comment type="caution">
    <text evidence="14">The sequence shown here is derived from an EMBL/GenBank/DDBJ whole genome shotgun (WGS) entry which is preliminary data.</text>
</comment>
<dbReference type="Pfam" id="PF00512">
    <property type="entry name" value="HisKA"/>
    <property type="match status" value="1"/>
</dbReference>
<protein>
    <recommendedName>
        <fullName evidence="3">histidine kinase</fullName>
        <ecNumber evidence="3">2.7.13.3</ecNumber>
    </recommendedName>
</protein>